<evidence type="ECO:0000313" key="2">
    <source>
        <dbReference type="EMBL" id="MCQ1537499.1"/>
    </source>
</evidence>
<dbReference type="PANTHER" id="PTHR41878:SF1">
    <property type="entry name" value="TNPR PROTEIN"/>
    <property type="match status" value="1"/>
</dbReference>
<proteinExistence type="predicted"/>
<sequence>MRRVFSTVYQFKIELLEIKPSIWRRVQIASTSSFRDLHYAIVDSFGWEDYHLHDFLIRDPYSGEEKLITDMTNELPEGQVVCYDERKEKIRWHFRKPGRTALHEYDFGDDWHHRVVFEEELPREGEGMYPRCIDGRRHCPPEDIGGVGGYAEFLRAMANPRHKEHTSYKEWWGGPFDPEEFDPAKVRFRDPVYPERFIDDYW</sequence>
<dbReference type="Pfam" id="PF07929">
    <property type="entry name" value="PRiA4_ORF3"/>
    <property type="match status" value="1"/>
</dbReference>
<feature type="domain" description="Plasmid pRiA4b Orf3-like" evidence="1">
    <location>
        <begin position="8"/>
        <end position="184"/>
    </location>
</feature>
<dbReference type="AlphaFoldDB" id="A0ABD4TER3"/>
<dbReference type="InterPro" id="IPR024047">
    <property type="entry name" value="MM3350-like_sf"/>
</dbReference>
<organism evidence="2 3">
    <name type="scientific">Methanocalculus taiwanensis</name>
    <dbReference type="NCBI Taxonomy" id="106207"/>
    <lineage>
        <taxon>Archaea</taxon>
        <taxon>Methanobacteriati</taxon>
        <taxon>Methanobacteriota</taxon>
        <taxon>Stenosarchaea group</taxon>
        <taxon>Methanomicrobia</taxon>
        <taxon>Methanomicrobiales</taxon>
        <taxon>Methanocalculaceae</taxon>
        <taxon>Methanocalculus</taxon>
    </lineage>
</organism>
<accession>A0ABD4TER3</accession>
<evidence type="ECO:0000313" key="3">
    <source>
        <dbReference type="Proteomes" id="UP001524383"/>
    </source>
</evidence>
<dbReference type="Proteomes" id="UP001524383">
    <property type="component" value="Unassembled WGS sequence"/>
</dbReference>
<name>A0ABD4TER3_9EURY</name>
<dbReference type="EMBL" id="VOTZ01000001">
    <property type="protein sequence ID" value="MCQ1537499.1"/>
    <property type="molecule type" value="Genomic_DNA"/>
</dbReference>
<protein>
    <submittedName>
        <fullName evidence="2">Plasmid pRiA4b ORF-3 family protein</fullName>
    </submittedName>
</protein>
<dbReference type="PANTHER" id="PTHR41878">
    <property type="entry name" value="LEXA REPRESSOR-RELATED"/>
    <property type="match status" value="1"/>
</dbReference>
<reference evidence="2 3" key="1">
    <citation type="submission" date="2019-08" db="EMBL/GenBank/DDBJ databases">
        <authorList>
            <person name="Chen S.-C."/>
            <person name="Lai M.-C."/>
            <person name="You Y.-T."/>
        </authorList>
    </citation>
    <scope>NUCLEOTIDE SEQUENCE [LARGE SCALE GENOMIC DNA]</scope>
    <source>
        <strain evidence="2 3">P2F9704a</strain>
    </source>
</reference>
<dbReference type="RefSeq" id="WP_255331406.1">
    <property type="nucleotide sequence ID" value="NZ_VOTZ01000001.1"/>
</dbReference>
<gene>
    <name evidence="2" type="ORF">FTO68_00620</name>
</gene>
<dbReference type="SUPFAM" id="SSF159941">
    <property type="entry name" value="MM3350-like"/>
    <property type="match status" value="1"/>
</dbReference>
<evidence type="ECO:0000259" key="1">
    <source>
        <dbReference type="Pfam" id="PF07929"/>
    </source>
</evidence>
<keyword evidence="3" id="KW-1185">Reference proteome</keyword>
<comment type="caution">
    <text evidence="2">The sequence shown here is derived from an EMBL/GenBank/DDBJ whole genome shotgun (WGS) entry which is preliminary data.</text>
</comment>
<dbReference type="InterPro" id="IPR012912">
    <property type="entry name" value="Plasmid_pRiA4b_Orf3-like"/>
</dbReference>
<dbReference type="Gene3D" id="3.10.290.30">
    <property type="entry name" value="MM3350-like"/>
    <property type="match status" value="1"/>
</dbReference>